<dbReference type="FunFam" id="2.30.22.10:FF:000001">
    <property type="entry name" value="Protein GrpE"/>
    <property type="match status" value="1"/>
</dbReference>
<dbReference type="InterPro" id="IPR000740">
    <property type="entry name" value="GrpE"/>
</dbReference>
<dbReference type="GO" id="GO:0005737">
    <property type="term" value="C:cytoplasm"/>
    <property type="evidence" value="ECO:0007669"/>
    <property type="project" value="UniProtKB-SubCell"/>
</dbReference>
<dbReference type="PROSITE" id="PS01071">
    <property type="entry name" value="GRPE"/>
    <property type="match status" value="1"/>
</dbReference>
<dbReference type="GO" id="GO:0042803">
    <property type="term" value="F:protein homodimerization activity"/>
    <property type="evidence" value="ECO:0007669"/>
    <property type="project" value="InterPro"/>
</dbReference>
<proteinExistence type="inferred from homology"/>
<dbReference type="SUPFAM" id="SSF58014">
    <property type="entry name" value="Coiled-coil domain of nucleotide exchange factor GrpE"/>
    <property type="match status" value="1"/>
</dbReference>
<evidence type="ECO:0000256" key="5">
    <source>
        <dbReference type="ARBA" id="ARBA00023016"/>
    </source>
</evidence>
<evidence type="ECO:0000256" key="10">
    <source>
        <dbReference type="HAMAP-Rule" id="MF_01151"/>
    </source>
</evidence>
<dbReference type="InterPro" id="IPR013805">
    <property type="entry name" value="GrpE_CC"/>
</dbReference>
<protein>
    <recommendedName>
        <fullName evidence="8 10">Protein GrpE</fullName>
    </recommendedName>
    <alternativeName>
        <fullName evidence="9 10">HSP-70 cofactor</fullName>
    </alternativeName>
</protein>
<evidence type="ECO:0000256" key="11">
    <source>
        <dbReference type="RuleBase" id="RU000639"/>
    </source>
</evidence>
<evidence type="ECO:0000256" key="7">
    <source>
        <dbReference type="ARBA" id="ARBA00053401"/>
    </source>
</evidence>
<evidence type="ECO:0000256" key="8">
    <source>
        <dbReference type="ARBA" id="ARBA00072274"/>
    </source>
</evidence>
<dbReference type="Gene3D" id="3.90.20.20">
    <property type="match status" value="1"/>
</dbReference>
<evidence type="ECO:0000313" key="15">
    <source>
        <dbReference type="Proteomes" id="UP000231550"/>
    </source>
</evidence>
<dbReference type="GO" id="GO:0051087">
    <property type="term" value="F:protein-folding chaperone binding"/>
    <property type="evidence" value="ECO:0007669"/>
    <property type="project" value="InterPro"/>
</dbReference>
<dbReference type="GO" id="GO:0000774">
    <property type="term" value="F:adenyl-nucleotide exchange factor activity"/>
    <property type="evidence" value="ECO:0007669"/>
    <property type="project" value="InterPro"/>
</dbReference>
<dbReference type="GO" id="GO:0051082">
    <property type="term" value="F:unfolded protein binding"/>
    <property type="evidence" value="ECO:0007669"/>
    <property type="project" value="TreeGrafter"/>
</dbReference>
<evidence type="ECO:0000256" key="9">
    <source>
        <dbReference type="ARBA" id="ARBA00076414"/>
    </source>
</evidence>
<dbReference type="PANTHER" id="PTHR21237:SF23">
    <property type="entry name" value="GRPE PROTEIN HOMOLOG, MITOCHONDRIAL"/>
    <property type="match status" value="1"/>
</dbReference>
<dbReference type="GO" id="GO:0006457">
    <property type="term" value="P:protein folding"/>
    <property type="evidence" value="ECO:0007669"/>
    <property type="project" value="InterPro"/>
</dbReference>
<dbReference type="PRINTS" id="PR00773">
    <property type="entry name" value="GRPEPROTEIN"/>
</dbReference>
<keyword evidence="6 10" id="KW-0143">Chaperone</keyword>
<keyword evidence="4 10" id="KW-0963">Cytoplasm</keyword>
<evidence type="ECO:0000256" key="12">
    <source>
        <dbReference type="RuleBase" id="RU004478"/>
    </source>
</evidence>
<feature type="compositionally biased region" description="Basic and acidic residues" evidence="13">
    <location>
        <begin position="1"/>
        <end position="11"/>
    </location>
</feature>
<dbReference type="PANTHER" id="PTHR21237">
    <property type="entry name" value="GRPE PROTEIN"/>
    <property type="match status" value="1"/>
</dbReference>
<comment type="subunit">
    <text evidence="3 10">Homodimer.</text>
</comment>
<keyword evidence="5 10" id="KW-0346">Stress response</keyword>
<evidence type="ECO:0000256" key="3">
    <source>
        <dbReference type="ARBA" id="ARBA00011738"/>
    </source>
</evidence>
<dbReference type="Gene3D" id="2.30.22.10">
    <property type="entry name" value="Head domain of nucleotide exchange factor GrpE"/>
    <property type="match status" value="1"/>
</dbReference>
<dbReference type="AlphaFoldDB" id="A0A2H0KR02"/>
<dbReference type="CDD" id="cd00446">
    <property type="entry name" value="GrpE"/>
    <property type="match status" value="1"/>
</dbReference>
<evidence type="ECO:0000256" key="4">
    <source>
        <dbReference type="ARBA" id="ARBA00022490"/>
    </source>
</evidence>
<dbReference type="SUPFAM" id="SSF51064">
    <property type="entry name" value="Head domain of nucleotide exchange factor GrpE"/>
    <property type="match status" value="1"/>
</dbReference>
<comment type="caution">
    <text evidence="14">The sequence shown here is derived from an EMBL/GenBank/DDBJ whole genome shotgun (WGS) entry which is preliminary data.</text>
</comment>
<reference evidence="14 15" key="1">
    <citation type="submission" date="2017-09" db="EMBL/GenBank/DDBJ databases">
        <title>Depth-based differentiation of microbial function through sediment-hosted aquifers and enrichment of novel symbionts in the deep terrestrial subsurface.</title>
        <authorList>
            <person name="Probst A.J."/>
            <person name="Ladd B."/>
            <person name="Jarett J.K."/>
            <person name="Geller-Mcgrath D.E."/>
            <person name="Sieber C.M."/>
            <person name="Emerson J.B."/>
            <person name="Anantharaman K."/>
            <person name="Thomas B.C."/>
            <person name="Malmstrom R."/>
            <person name="Stieglmeier M."/>
            <person name="Klingl A."/>
            <person name="Woyke T."/>
            <person name="Ryan C.M."/>
            <person name="Banfield J.F."/>
        </authorList>
    </citation>
    <scope>NUCLEOTIDE SEQUENCE [LARGE SCALE GENOMIC DNA]</scope>
    <source>
        <strain evidence="14">CG11_big_fil_rev_8_21_14_0_20_44_10</strain>
    </source>
</reference>
<accession>A0A2H0KR02</accession>
<comment type="similarity">
    <text evidence="2 10 12">Belongs to the GrpE family.</text>
</comment>
<dbReference type="HAMAP" id="MF_01151">
    <property type="entry name" value="GrpE"/>
    <property type="match status" value="1"/>
</dbReference>
<feature type="region of interest" description="Disordered" evidence="13">
    <location>
        <begin position="1"/>
        <end position="35"/>
    </location>
</feature>
<evidence type="ECO:0000256" key="13">
    <source>
        <dbReference type="SAM" id="MobiDB-lite"/>
    </source>
</evidence>
<dbReference type="Proteomes" id="UP000231550">
    <property type="component" value="Unassembled WGS sequence"/>
</dbReference>
<dbReference type="InterPro" id="IPR009012">
    <property type="entry name" value="GrpE_head"/>
</dbReference>
<name>A0A2H0KR02_9BACT</name>
<gene>
    <name evidence="10 14" type="primary">grpE</name>
    <name evidence="14" type="ORF">COV85_01555</name>
</gene>
<comment type="subcellular location">
    <subcellularLocation>
        <location evidence="1 10">Cytoplasm</location>
    </subcellularLocation>
</comment>
<evidence type="ECO:0000313" key="14">
    <source>
        <dbReference type="EMBL" id="PIQ74537.1"/>
    </source>
</evidence>
<feature type="compositionally biased region" description="Acidic residues" evidence="13">
    <location>
        <begin position="15"/>
        <end position="31"/>
    </location>
</feature>
<evidence type="ECO:0000256" key="1">
    <source>
        <dbReference type="ARBA" id="ARBA00004496"/>
    </source>
</evidence>
<evidence type="ECO:0000256" key="6">
    <source>
        <dbReference type="ARBA" id="ARBA00023186"/>
    </source>
</evidence>
<organism evidence="14 15">
    <name type="scientific">Candidatus Portnoybacteria bacterium CG11_big_fil_rev_8_21_14_0_20_44_10</name>
    <dbReference type="NCBI Taxonomy" id="1974818"/>
    <lineage>
        <taxon>Bacteria</taxon>
        <taxon>Candidatus Portnoyibacteriota</taxon>
    </lineage>
</organism>
<evidence type="ECO:0000256" key="2">
    <source>
        <dbReference type="ARBA" id="ARBA00009054"/>
    </source>
</evidence>
<dbReference type="Pfam" id="PF01025">
    <property type="entry name" value="GrpE"/>
    <property type="match status" value="1"/>
</dbReference>
<dbReference type="EMBL" id="PCVN01000040">
    <property type="protein sequence ID" value="PIQ74537.1"/>
    <property type="molecule type" value="Genomic_DNA"/>
</dbReference>
<comment type="function">
    <text evidence="7 10 11">Participates actively in the response to hyperosmotic and heat shock by preventing the aggregation of stress-denatured proteins, in association with DnaK and GrpE. It is the nucleotide exchange factor for DnaK and may function as a thermosensor. Unfolded proteins bind initially to DnaJ; upon interaction with the DnaJ-bound protein, DnaK hydrolyzes its bound ATP, resulting in the formation of a stable complex. GrpE releases ADP from DnaK; ATP binding to DnaK triggers the release of the substrate protein, thus completing the reaction cycle. Several rounds of ATP-dependent interactions between DnaJ, DnaK and GrpE are required for fully efficient folding.</text>
</comment>
<sequence>MSDEEKNERQSVYENEPEENEPEQTDFELDETGGANQIRDKIKKLKEKLIKCGGEKQEYLTGWQRAQADFINYRKRQEEQMGEWLKMAEVGLVTELLLVLDTLDAVKNNLHSMLNVQVEEVDSIRKQLMDILSKRGLEEIKAVGEKFSPEFHEAIEQVEAGEEEGVITEEAQKGYLLNGRVIRTSKVKVAK</sequence>